<accession>A0ABP5AM06</accession>
<comment type="subcellular location">
    <subcellularLocation>
        <location evidence="1">Cell membrane</location>
        <topology evidence="1">Multi-pass membrane protein</topology>
    </subcellularLocation>
</comment>
<dbReference type="Proteomes" id="UP001501612">
    <property type="component" value="Unassembled WGS sequence"/>
</dbReference>
<comment type="similarity">
    <text evidence="2">Belongs to the AzlC family.</text>
</comment>
<dbReference type="PANTHER" id="PTHR34979:SF1">
    <property type="entry name" value="INNER MEMBRANE PROTEIN YGAZ"/>
    <property type="match status" value="1"/>
</dbReference>
<evidence type="ECO:0008006" key="11">
    <source>
        <dbReference type="Google" id="ProtNLM"/>
    </source>
</evidence>
<proteinExistence type="inferred from homology"/>
<keyword evidence="7 8" id="KW-0472">Membrane</keyword>
<feature type="transmembrane region" description="Helical" evidence="8">
    <location>
        <begin position="184"/>
        <end position="217"/>
    </location>
</feature>
<evidence type="ECO:0000256" key="5">
    <source>
        <dbReference type="ARBA" id="ARBA00022692"/>
    </source>
</evidence>
<keyword evidence="3" id="KW-0813">Transport</keyword>
<evidence type="ECO:0000256" key="1">
    <source>
        <dbReference type="ARBA" id="ARBA00004651"/>
    </source>
</evidence>
<sequence length="225" mass="22486">MPGDRDSLRRGLRLGVPISLVIGLVAITFGTIGVDMGLTPLQALVMSALVYAASGQIAAVTVIGSGGGLLPAVLASGLMNSRFLAMGLALAPSLTGGRLRRAAQGQAVVDTSWAMANNGDGTFDRWLLFGSSAPQYVAWVGGTALGAYGGGLIGDVDALGLDAVFPVFFLSLLIGELRGNGSRVIALAGGVVALALVPLTPPGVPVLAASAVALVGLRRRGGGAR</sequence>
<evidence type="ECO:0000313" key="9">
    <source>
        <dbReference type="EMBL" id="GAA1917543.1"/>
    </source>
</evidence>
<dbReference type="Pfam" id="PF03591">
    <property type="entry name" value="AzlC"/>
    <property type="match status" value="1"/>
</dbReference>
<keyword evidence="10" id="KW-1185">Reference proteome</keyword>
<feature type="transmembrane region" description="Helical" evidence="8">
    <location>
        <begin position="159"/>
        <end position="177"/>
    </location>
</feature>
<keyword evidence="4" id="KW-1003">Cell membrane</keyword>
<evidence type="ECO:0000256" key="7">
    <source>
        <dbReference type="ARBA" id="ARBA00023136"/>
    </source>
</evidence>
<gene>
    <name evidence="9" type="ORF">GCM10009737_18760</name>
</gene>
<comment type="caution">
    <text evidence="9">The sequence shown here is derived from an EMBL/GenBank/DDBJ whole genome shotgun (WGS) entry which is preliminary data.</text>
</comment>
<protein>
    <recommendedName>
        <fullName evidence="11">Branched-chain amino acid permease</fullName>
    </recommendedName>
</protein>
<evidence type="ECO:0000256" key="6">
    <source>
        <dbReference type="ARBA" id="ARBA00022989"/>
    </source>
</evidence>
<keyword evidence="6 8" id="KW-1133">Transmembrane helix</keyword>
<name>A0ABP5AM06_9ACTN</name>
<feature type="transmembrane region" description="Helical" evidence="8">
    <location>
        <begin position="12"/>
        <end position="32"/>
    </location>
</feature>
<dbReference type="RefSeq" id="WP_344006442.1">
    <property type="nucleotide sequence ID" value="NZ_BAAAMY010000004.1"/>
</dbReference>
<feature type="transmembrane region" description="Helical" evidence="8">
    <location>
        <begin position="136"/>
        <end position="153"/>
    </location>
</feature>
<evidence type="ECO:0000256" key="4">
    <source>
        <dbReference type="ARBA" id="ARBA00022475"/>
    </source>
</evidence>
<dbReference type="PANTHER" id="PTHR34979">
    <property type="entry name" value="INNER MEMBRANE PROTEIN YGAZ"/>
    <property type="match status" value="1"/>
</dbReference>
<reference evidence="10" key="1">
    <citation type="journal article" date="2019" name="Int. J. Syst. Evol. Microbiol.">
        <title>The Global Catalogue of Microorganisms (GCM) 10K type strain sequencing project: providing services to taxonomists for standard genome sequencing and annotation.</title>
        <authorList>
            <consortium name="The Broad Institute Genomics Platform"/>
            <consortium name="The Broad Institute Genome Sequencing Center for Infectious Disease"/>
            <person name="Wu L."/>
            <person name="Ma J."/>
        </authorList>
    </citation>
    <scope>NUCLEOTIDE SEQUENCE [LARGE SCALE GENOMIC DNA]</scope>
    <source>
        <strain evidence="10">JCM 14046</strain>
    </source>
</reference>
<evidence type="ECO:0000256" key="2">
    <source>
        <dbReference type="ARBA" id="ARBA00010735"/>
    </source>
</evidence>
<evidence type="ECO:0000313" key="10">
    <source>
        <dbReference type="Proteomes" id="UP001501612"/>
    </source>
</evidence>
<dbReference type="EMBL" id="BAAAMY010000004">
    <property type="protein sequence ID" value="GAA1917543.1"/>
    <property type="molecule type" value="Genomic_DNA"/>
</dbReference>
<dbReference type="InterPro" id="IPR011606">
    <property type="entry name" value="Brnchd-chn_aa_trnsp_permease"/>
</dbReference>
<evidence type="ECO:0000256" key="3">
    <source>
        <dbReference type="ARBA" id="ARBA00022448"/>
    </source>
</evidence>
<keyword evidence="5 8" id="KW-0812">Transmembrane</keyword>
<evidence type="ECO:0000256" key="8">
    <source>
        <dbReference type="SAM" id="Phobius"/>
    </source>
</evidence>
<organism evidence="9 10">
    <name type="scientific">Nocardioides lentus</name>
    <dbReference type="NCBI Taxonomy" id="338077"/>
    <lineage>
        <taxon>Bacteria</taxon>
        <taxon>Bacillati</taxon>
        <taxon>Actinomycetota</taxon>
        <taxon>Actinomycetes</taxon>
        <taxon>Propionibacteriales</taxon>
        <taxon>Nocardioidaceae</taxon>
        <taxon>Nocardioides</taxon>
    </lineage>
</organism>